<sequence>MHLGVGRHLLALEDFVGMQAFVPTLNPDAAHGKSPTALKPHHRSALLDPARSTHRKTSPGSFPTSVVATPGASTPCAPWSAPCVSWSLSPSLRLTPPHWRAACRRKTRLPARPSGLLSLTYPPNSVALQPLL</sequence>
<evidence type="ECO:0000256" key="1">
    <source>
        <dbReference type="SAM" id="MobiDB-lite"/>
    </source>
</evidence>
<gene>
    <name evidence="2" type="ORF">E2562_032564</name>
</gene>
<dbReference type="Proteomes" id="UP000479710">
    <property type="component" value="Unassembled WGS sequence"/>
</dbReference>
<name>A0A6G1CU73_9ORYZ</name>
<feature type="region of interest" description="Disordered" evidence="1">
    <location>
        <begin position="32"/>
        <end position="66"/>
    </location>
</feature>
<dbReference type="EMBL" id="SPHZ02000008">
    <property type="protein sequence ID" value="KAF0904185.1"/>
    <property type="molecule type" value="Genomic_DNA"/>
</dbReference>
<keyword evidence="3" id="KW-1185">Reference proteome</keyword>
<proteinExistence type="predicted"/>
<protein>
    <submittedName>
        <fullName evidence="2">Uncharacterized protein</fullName>
    </submittedName>
</protein>
<dbReference type="AlphaFoldDB" id="A0A6G1CU73"/>
<accession>A0A6G1CU73</accession>
<reference evidence="2 3" key="1">
    <citation type="submission" date="2019-11" db="EMBL/GenBank/DDBJ databases">
        <title>Whole genome sequence of Oryza granulata.</title>
        <authorList>
            <person name="Li W."/>
        </authorList>
    </citation>
    <scope>NUCLEOTIDE SEQUENCE [LARGE SCALE GENOMIC DNA]</scope>
    <source>
        <strain evidence="3">cv. Menghai</strain>
        <tissue evidence="2">Leaf</tissue>
    </source>
</reference>
<comment type="caution">
    <text evidence="2">The sequence shown here is derived from an EMBL/GenBank/DDBJ whole genome shotgun (WGS) entry which is preliminary data.</text>
</comment>
<organism evidence="2 3">
    <name type="scientific">Oryza meyeriana var. granulata</name>
    <dbReference type="NCBI Taxonomy" id="110450"/>
    <lineage>
        <taxon>Eukaryota</taxon>
        <taxon>Viridiplantae</taxon>
        <taxon>Streptophyta</taxon>
        <taxon>Embryophyta</taxon>
        <taxon>Tracheophyta</taxon>
        <taxon>Spermatophyta</taxon>
        <taxon>Magnoliopsida</taxon>
        <taxon>Liliopsida</taxon>
        <taxon>Poales</taxon>
        <taxon>Poaceae</taxon>
        <taxon>BOP clade</taxon>
        <taxon>Oryzoideae</taxon>
        <taxon>Oryzeae</taxon>
        <taxon>Oryzinae</taxon>
        <taxon>Oryza</taxon>
        <taxon>Oryza meyeriana</taxon>
    </lineage>
</organism>
<evidence type="ECO:0000313" key="3">
    <source>
        <dbReference type="Proteomes" id="UP000479710"/>
    </source>
</evidence>
<evidence type="ECO:0000313" key="2">
    <source>
        <dbReference type="EMBL" id="KAF0904185.1"/>
    </source>
</evidence>